<dbReference type="RefSeq" id="WP_168608789.1">
    <property type="nucleotide sequence ID" value="NZ_JAAZQD010000002.1"/>
</dbReference>
<organism evidence="2 3">
    <name type="scientific">Oleiagrimonas citrea</name>
    <dbReference type="NCBI Taxonomy" id="1665687"/>
    <lineage>
        <taxon>Bacteria</taxon>
        <taxon>Pseudomonadati</taxon>
        <taxon>Pseudomonadota</taxon>
        <taxon>Gammaproteobacteria</taxon>
        <taxon>Lysobacterales</taxon>
        <taxon>Rhodanobacteraceae</taxon>
        <taxon>Oleiagrimonas</taxon>
    </lineage>
</organism>
<evidence type="ECO:0000259" key="1">
    <source>
        <dbReference type="Pfam" id="PF21746"/>
    </source>
</evidence>
<gene>
    <name evidence="2" type="ORF">HF690_05840</name>
</gene>
<reference evidence="2 3" key="1">
    <citation type="journal article" date="2017" name="Int. J. Syst. Evol. Microbiol.">
        <title>Oleiagrimonas citrea sp. nov., a marine bacterium isolated from tidal flat sediment and emended description of the genus Oleiagrimonas Fang et al. 2015 and Oleiagrimonas soli.</title>
        <authorList>
            <person name="Yang S.H."/>
            <person name="Seo H.S."/>
            <person name="Seong C.N."/>
            <person name="Kwon K.K."/>
        </authorList>
    </citation>
    <scope>NUCLEOTIDE SEQUENCE [LARGE SCALE GENOMIC DNA]</scope>
    <source>
        <strain evidence="2 3">MEBiC09124</strain>
    </source>
</reference>
<comment type="caution">
    <text evidence="2">The sequence shown here is derived from an EMBL/GenBank/DDBJ whole genome shotgun (WGS) entry which is preliminary data.</text>
</comment>
<dbReference type="EMBL" id="JAAZQD010000002">
    <property type="protein sequence ID" value="NKZ38478.1"/>
    <property type="molecule type" value="Genomic_DNA"/>
</dbReference>
<sequence>MAHSPDGAEGSCAKIAEAWIHLWSGPETPAIGPDVGDSPLDWTLPREEPKRCLEVILEILERIDTSSPNDLLAVLAAGPLEDLLVMNGPAVIDEIETLARQRPPFRRLLNGVWYRRCEPDIRARLAKYLRHRW</sequence>
<dbReference type="AlphaFoldDB" id="A0A846ZLP1"/>
<dbReference type="InterPro" id="IPR049221">
    <property type="entry name" value="DUF6869"/>
</dbReference>
<name>A0A846ZLP1_9GAMM</name>
<keyword evidence="3" id="KW-1185">Reference proteome</keyword>
<feature type="domain" description="DUF6869" evidence="1">
    <location>
        <begin position="46"/>
        <end position="128"/>
    </location>
</feature>
<evidence type="ECO:0000313" key="2">
    <source>
        <dbReference type="EMBL" id="NKZ38478.1"/>
    </source>
</evidence>
<protein>
    <recommendedName>
        <fullName evidence="1">DUF6869 domain-containing protein</fullName>
    </recommendedName>
</protein>
<dbReference type="Pfam" id="PF21746">
    <property type="entry name" value="DUF6869"/>
    <property type="match status" value="1"/>
</dbReference>
<proteinExistence type="predicted"/>
<accession>A0A846ZLP1</accession>
<evidence type="ECO:0000313" key="3">
    <source>
        <dbReference type="Proteomes" id="UP000541636"/>
    </source>
</evidence>
<dbReference type="Proteomes" id="UP000541636">
    <property type="component" value="Unassembled WGS sequence"/>
</dbReference>